<evidence type="ECO:0000256" key="2">
    <source>
        <dbReference type="SAM" id="MobiDB-lite"/>
    </source>
</evidence>
<name>A0ABQ4WUC2_9ASTR</name>
<protein>
    <submittedName>
        <fullName evidence="4">Retrovirus-related pol polyprotein from transposon TNT 1-94</fullName>
    </submittedName>
</protein>
<feature type="region of interest" description="Disordered" evidence="2">
    <location>
        <begin position="1"/>
        <end position="21"/>
    </location>
</feature>
<accession>A0ABQ4WUC2</accession>
<comment type="caution">
    <text evidence="4">The sequence shown here is derived from an EMBL/GenBank/DDBJ whole genome shotgun (WGS) entry which is preliminary data.</text>
</comment>
<keyword evidence="1" id="KW-0175">Coiled coil</keyword>
<feature type="coiled-coil region" evidence="1">
    <location>
        <begin position="377"/>
        <end position="422"/>
    </location>
</feature>
<organism evidence="4 5">
    <name type="scientific">Tanacetum coccineum</name>
    <dbReference type="NCBI Taxonomy" id="301880"/>
    <lineage>
        <taxon>Eukaryota</taxon>
        <taxon>Viridiplantae</taxon>
        <taxon>Streptophyta</taxon>
        <taxon>Embryophyta</taxon>
        <taxon>Tracheophyta</taxon>
        <taxon>Spermatophyta</taxon>
        <taxon>Magnoliopsida</taxon>
        <taxon>eudicotyledons</taxon>
        <taxon>Gunneridae</taxon>
        <taxon>Pentapetalae</taxon>
        <taxon>asterids</taxon>
        <taxon>campanulids</taxon>
        <taxon>Asterales</taxon>
        <taxon>Asteraceae</taxon>
        <taxon>Asteroideae</taxon>
        <taxon>Anthemideae</taxon>
        <taxon>Anthemidinae</taxon>
        <taxon>Tanacetum</taxon>
    </lineage>
</organism>
<reference evidence="4" key="2">
    <citation type="submission" date="2022-01" db="EMBL/GenBank/DDBJ databases">
        <authorList>
            <person name="Yamashiro T."/>
            <person name="Shiraishi A."/>
            <person name="Satake H."/>
            <person name="Nakayama K."/>
        </authorList>
    </citation>
    <scope>NUCLEOTIDE SEQUENCE</scope>
</reference>
<dbReference type="InterPro" id="IPR013103">
    <property type="entry name" value="RVT_2"/>
</dbReference>
<gene>
    <name evidence="4" type="ORF">Tco_0629835</name>
</gene>
<evidence type="ECO:0000256" key="1">
    <source>
        <dbReference type="SAM" id="Coils"/>
    </source>
</evidence>
<feature type="coiled-coil region" evidence="1">
    <location>
        <begin position="120"/>
        <end position="154"/>
    </location>
</feature>
<evidence type="ECO:0000313" key="5">
    <source>
        <dbReference type="Proteomes" id="UP001151760"/>
    </source>
</evidence>
<evidence type="ECO:0000313" key="4">
    <source>
        <dbReference type="EMBL" id="GJS56473.1"/>
    </source>
</evidence>
<dbReference type="PANTHER" id="PTHR11439:SF495">
    <property type="entry name" value="REVERSE TRANSCRIPTASE, RNA-DEPENDENT DNA POLYMERASE-RELATED"/>
    <property type="match status" value="1"/>
</dbReference>
<proteinExistence type="predicted"/>
<dbReference type="CDD" id="cd09272">
    <property type="entry name" value="RNase_HI_RT_Ty1"/>
    <property type="match status" value="1"/>
</dbReference>
<evidence type="ECO:0000259" key="3">
    <source>
        <dbReference type="Pfam" id="PF07727"/>
    </source>
</evidence>
<reference evidence="4" key="1">
    <citation type="journal article" date="2022" name="Int. J. Mol. Sci.">
        <title>Draft Genome of Tanacetum Coccineum: Genomic Comparison of Closely Related Tanacetum-Family Plants.</title>
        <authorList>
            <person name="Yamashiro T."/>
            <person name="Shiraishi A."/>
            <person name="Nakayama K."/>
            <person name="Satake H."/>
        </authorList>
    </citation>
    <scope>NUCLEOTIDE SEQUENCE</scope>
</reference>
<feature type="compositionally biased region" description="Basic and acidic residues" evidence="2">
    <location>
        <begin position="8"/>
        <end position="21"/>
    </location>
</feature>
<keyword evidence="5" id="KW-1185">Reference proteome</keyword>
<sequence>MKSSSSNLEEKELQQMQQEERQLHSKSMSRFKILNSHLNFGDTKLNYGFKLAFKRYFGEVHETFRQKMLQNVNQLQWQLEKHNLHECDPKTCLVVLKTHFKEFFDSKEVNALDFENKSLQQSFKKELRMKEREVKEIKEIVKRLNESKMQTKESLVIMGATLKARLVTEGVALEESLVTEGIALDASLVDEKSTVDSTTSSHQNESNSSWNECSRSRYGNISYDNESSSLVDNAIDAEKILVDTVAFDIKYDDIGPSYDSDTVSEVHHDTFKNMFANEIQSHEQPDSIFDTYVVNENNSDIIYDIPNMDPDRGKDEHDYVDYEQQCAFFASLINNLKCDVEKCTKVNHEAQIFKTQFESAISESYSHVYENEIFEQNSSLKNENRCLKKTIDELLKQAADVKDEMTKQCAQYELDFEKLEARCISLDIKSQNQSLTSVQNGHVLSNKSDEVKMKFDSEDLETINIELEYSVASLLKENEYLKTIYQNLFDSIKRLRIQKKSSNISQNEAENLKSQLSEFVDKKFDKFFQKIESMKKKKFDSQISNDFRQKSFYDSDPSNVESESGEKKILFRNETSSFETKIKELEMTLAQQTKYFEDAKVEFSKKTDKFETYFEKLENDKGKSLVSNFQNPEHQMLFHQSKLNLPHPSHLWSLQLLKTDGLRIIDFLSKEAPKKVSEALKHPGWVDAMQDELKQFSRNKVWTLVLVPYGIDFDETFTLVVRLEAITIFLSFATYMNFTVYQMDVKSAFLNGKLKEEVYVKQPLGFESSEFPNHVSKFDKALYRLNQAPRACRPDIQFSTCLCARYQANPKESHLIAVKRTFRYLKGTLSLGLWYLKCLGFDLKGYSNSDYAGCNMDRKITLAEAEYVAASVCCANILWMKRQLTDYDIIYEKVPIFCDNTSAIAISNNLVLHSRTKHINIRCHFIRDHILKGDIELHFIPTQYQLADIFTKPLDEPTFKRSIVELGMLNIDDTKPEPSELNEEK</sequence>
<dbReference type="Proteomes" id="UP001151760">
    <property type="component" value="Unassembled WGS sequence"/>
</dbReference>
<dbReference type="Pfam" id="PF07727">
    <property type="entry name" value="RVT_2"/>
    <property type="match status" value="1"/>
</dbReference>
<dbReference type="EMBL" id="BQNB010008938">
    <property type="protein sequence ID" value="GJS56473.1"/>
    <property type="molecule type" value="Genomic_DNA"/>
</dbReference>
<dbReference type="PANTHER" id="PTHR11439">
    <property type="entry name" value="GAG-POL-RELATED RETROTRANSPOSON"/>
    <property type="match status" value="1"/>
</dbReference>
<feature type="domain" description="Reverse transcriptase Ty1/copia-type" evidence="3">
    <location>
        <begin position="710"/>
        <end position="796"/>
    </location>
</feature>
<feature type="region of interest" description="Disordered" evidence="2">
    <location>
        <begin position="195"/>
        <end position="214"/>
    </location>
</feature>